<feature type="compositionally biased region" description="Basic residues" evidence="8">
    <location>
        <begin position="222"/>
        <end position="232"/>
    </location>
</feature>
<feature type="region of interest" description="Disordered" evidence="8">
    <location>
        <begin position="216"/>
        <end position="293"/>
    </location>
</feature>
<feature type="compositionally biased region" description="Low complexity" evidence="8">
    <location>
        <begin position="924"/>
        <end position="935"/>
    </location>
</feature>
<feature type="compositionally biased region" description="Polar residues" evidence="8">
    <location>
        <begin position="382"/>
        <end position="391"/>
    </location>
</feature>
<keyword evidence="11" id="KW-1185">Reference proteome</keyword>
<keyword evidence="5" id="KW-0418">Kinase</keyword>
<dbReference type="InterPro" id="IPR017441">
    <property type="entry name" value="Protein_kinase_ATP_BS"/>
</dbReference>
<dbReference type="PANTHER" id="PTHR11584:SF369">
    <property type="entry name" value="MITOGEN-ACTIVATED PROTEIN KINASE KINASE KINASE 19-RELATED"/>
    <property type="match status" value="1"/>
</dbReference>
<feature type="compositionally biased region" description="Low complexity" evidence="8">
    <location>
        <begin position="341"/>
        <end position="352"/>
    </location>
</feature>
<gene>
    <name evidence="10" type="primary">U6500J01180</name>
    <name evidence="10" type="ORF">SEUBUCD650_0J01180</name>
</gene>
<evidence type="ECO:0000256" key="8">
    <source>
        <dbReference type="SAM" id="MobiDB-lite"/>
    </source>
</evidence>
<comment type="similarity">
    <text evidence="1">Belongs to the protein kinase superfamily. STE Ser/Thr protein kinase family. MAP kinase kinase kinase subfamily.</text>
</comment>
<feature type="region of interest" description="Disordered" evidence="8">
    <location>
        <begin position="794"/>
        <end position="949"/>
    </location>
</feature>
<keyword evidence="6 7" id="KW-0067">ATP-binding</keyword>
<feature type="compositionally biased region" description="Polar residues" evidence="8">
    <location>
        <begin position="280"/>
        <end position="292"/>
    </location>
</feature>
<keyword evidence="3" id="KW-0808">Transferase</keyword>
<organism evidence="10 11">
    <name type="scientific">Saccharomyces eubayanus</name>
    <name type="common">Yeast</name>
    <dbReference type="NCBI Taxonomy" id="1080349"/>
    <lineage>
        <taxon>Eukaryota</taxon>
        <taxon>Fungi</taxon>
        <taxon>Dikarya</taxon>
        <taxon>Ascomycota</taxon>
        <taxon>Saccharomycotina</taxon>
        <taxon>Saccharomycetes</taxon>
        <taxon>Saccharomycetales</taxon>
        <taxon>Saccharomycetaceae</taxon>
        <taxon>Saccharomyces</taxon>
    </lineage>
</organism>
<feature type="compositionally biased region" description="Low complexity" evidence="8">
    <location>
        <begin position="362"/>
        <end position="371"/>
    </location>
</feature>
<feature type="region of interest" description="Disordered" evidence="8">
    <location>
        <begin position="104"/>
        <end position="125"/>
    </location>
</feature>
<proteinExistence type="inferred from homology"/>
<accession>A0ABN8VCC3</accession>
<dbReference type="InterPro" id="IPR008271">
    <property type="entry name" value="Ser/Thr_kinase_AS"/>
</dbReference>
<keyword evidence="2" id="KW-0723">Serine/threonine-protein kinase</keyword>
<dbReference type="PANTHER" id="PTHR11584">
    <property type="entry name" value="SERINE/THREONINE PROTEIN KINASE"/>
    <property type="match status" value="1"/>
</dbReference>
<feature type="compositionally biased region" description="Low complexity" evidence="8">
    <location>
        <begin position="457"/>
        <end position="479"/>
    </location>
</feature>
<feature type="region of interest" description="Disordered" evidence="8">
    <location>
        <begin position="1062"/>
        <end position="1102"/>
    </location>
</feature>
<feature type="region of interest" description="Disordered" evidence="8">
    <location>
        <begin position="1"/>
        <end position="71"/>
    </location>
</feature>
<feature type="compositionally biased region" description="Low complexity" evidence="8">
    <location>
        <begin position="861"/>
        <end position="880"/>
    </location>
</feature>
<feature type="region of interest" description="Disordered" evidence="8">
    <location>
        <begin position="964"/>
        <end position="1029"/>
    </location>
</feature>
<evidence type="ECO:0000313" key="10">
    <source>
        <dbReference type="EMBL" id="CAI1509946.1"/>
    </source>
</evidence>
<dbReference type="SMART" id="SM00220">
    <property type="entry name" value="S_TKc"/>
    <property type="match status" value="1"/>
</dbReference>
<feature type="binding site" evidence="7">
    <location>
        <position position="1218"/>
    </location>
    <ligand>
        <name>ATP</name>
        <dbReference type="ChEBI" id="CHEBI:30616"/>
    </ligand>
</feature>
<evidence type="ECO:0000256" key="3">
    <source>
        <dbReference type="ARBA" id="ARBA00022679"/>
    </source>
</evidence>
<feature type="compositionally biased region" description="Polar residues" evidence="8">
    <location>
        <begin position="823"/>
        <end position="840"/>
    </location>
</feature>
<evidence type="ECO:0000256" key="6">
    <source>
        <dbReference type="ARBA" id="ARBA00022840"/>
    </source>
</evidence>
<feature type="region of interest" description="Disordered" evidence="8">
    <location>
        <begin position="451"/>
        <end position="496"/>
    </location>
</feature>
<dbReference type="PROSITE" id="PS00107">
    <property type="entry name" value="PROTEIN_KINASE_ATP"/>
    <property type="match status" value="1"/>
</dbReference>
<dbReference type="Proteomes" id="UP001152964">
    <property type="component" value="Chromosome 10"/>
</dbReference>
<evidence type="ECO:0000256" key="4">
    <source>
        <dbReference type="ARBA" id="ARBA00022741"/>
    </source>
</evidence>
<evidence type="ECO:0000256" key="1">
    <source>
        <dbReference type="ARBA" id="ARBA00006529"/>
    </source>
</evidence>
<feature type="region of interest" description="Disordered" evidence="8">
    <location>
        <begin position="305"/>
        <end position="391"/>
    </location>
</feature>
<evidence type="ECO:0000313" key="11">
    <source>
        <dbReference type="Proteomes" id="UP001152964"/>
    </source>
</evidence>
<evidence type="ECO:0000256" key="7">
    <source>
        <dbReference type="PROSITE-ProRule" id="PRU10141"/>
    </source>
</evidence>
<feature type="compositionally biased region" description="Basic and acidic residues" evidence="8">
    <location>
        <begin position="794"/>
        <end position="819"/>
    </location>
</feature>
<dbReference type="SUPFAM" id="SSF56112">
    <property type="entry name" value="Protein kinase-like (PK-like)"/>
    <property type="match status" value="1"/>
</dbReference>
<dbReference type="EMBL" id="OX291500">
    <property type="protein sequence ID" value="CAI1509946.1"/>
    <property type="molecule type" value="Genomic_DNA"/>
</dbReference>
<feature type="compositionally biased region" description="Low complexity" evidence="8">
    <location>
        <begin position="669"/>
        <end position="683"/>
    </location>
</feature>
<dbReference type="InterPro" id="IPR000719">
    <property type="entry name" value="Prot_kinase_dom"/>
</dbReference>
<evidence type="ECO:0000259" key="9">
    <source>
        <dbReference type="SMART" id="SM00220"/>
    </source>
</evidence>
<protein>
    <recommendedName>
        <fullName evidence="9">Protein kinase domain-containing protein</fullName>
    </recommendedName>
</protein>
<name>A0ABN8VCC3_SACEU</name>
<reference evidence="10" key="1">
    <citation type="submission" date="2022-08" db="EMBL/GenBank/DDBJ databases">
        <authorList>
            <person name="Byrne P K."/>
        </authorList>
    </citation>
    <scope>NUCLEOTIDE SEQUENCE</scope>
    <source>
        <strain evidence="10">UCD650</strain>
    </source>
</reference>
<feature type="region of interest" description="Disordered" evidence="8">
    <location>
        <begin position="656"/>
        <end position="683"/>
    </location>
</feature>
<evidence type="ECO:0000256" key="5">
    <source>
        <dbReference type="ARBA" id="ARBA00022777"/>
    </source>
</evidence>
<dbReference type="Pfam" id="PF00069">
    <property type="entry name" value="Pkinase"/>
    <property type="match status" value="1"/>
</dbReference>
<dbReference type="PROSITE" id="PS00108">
    <property type="entry name" value="PROTEIN_KINASE_ST"/>
    <property type="match status" value="1"/>
</dbReference>
<keyword evidence="4 7" id="KW-0547">Nucleotide-binding</keyword>
<feature type="compositionally biased region" description="Polar residues" evidence="8">
    <location>
        <begin position="58"/>
        <end position="71"/>
    </location>
</feature>
<dbReference type="InterPro" id="IPR011009">
    <property type="entry name" value="Kinase-like_dom_sf"/>
</dbReference>
<feature type="compositionally biased region" description="Low complexity" evidence="8">
    <location>
        <begin position="252"/>
        <end position="265"/>
    </location>
</feature>
<dbReference type="Gene3D" id="1.10.510.10">
    <property type="entry name" value="Transferase(Phosphotransferase) domain 1"/>
    <property type="match status" value="1"/>
</dbReference>
<feature type="compositionally biased region" description="Polar residues" evidence="8">
    <location>
        <begin position="305"/>
        <end position="321"/>
    </location>
</feature>
<sequence>MPFLRKIAGTAHTHSRSDSSSSIKFGHQPTNSLGSTKSTSKSPRVTSRKSIYGDIKNQFPNAAPNSTSQLYETTPATEKSFKWTTDDHISATTVETPTSVTSTFYKSENRPGSFSDSRKSSGGNSVNSLSFDKLILSWDPTDPDEWTMNRVTSWFKFHDFPESWITFFKKHQLSGHRFIKLLAYENFAVYEKYLPQTKTASYTRFQQLLKKTMTKNVTNSHIRQKSASKLRGSRSSSESIKSKFKSSRSQEDISNSRSTSESELSPTKSGPSKTDEKNFLHSTQTHQKTKSASALYRRSFISLRGSSSTNDSSIKSPSNIKLSIPARPHSIIEPNNTLTKSASPPASPSYPSIFRRHHKSSSSESSLLNSLFGTGIGEEPSTRPNSQGHSISSENLAKVKTKHYETNVSSPLKQSSLYTSDDKGNLWNKFKRKSQIGAPSLNAAPNMTLQATPSLKSSSSTTTLTTQTTQTTQTSQTTQINELPVQSSSPSPSLISKNVNENLEAMSTEGVYERPSTAAPSRLGHDYYNSDEVIPQPAKSHPYSVKNFLLEQKFYPMKKTTFGGSDNKYVLVTKDNWHFVPVNLQNVTSLYSFKESALSKLGISHKNVTFHMTDFDCEIGAALPDDTLEFLKKILFLNTSEKIYVKDQTKLLQKSKSIAHNSENHAPLKSVKSKSSMRSGTSSLIASTDDVSIVTSSSDITSFDEHASGTGRRYPQTPSYYYDRVPNTSTNEELNYWNIKEVLSHEETAPKMVFKTSPKLELSLPDKANKLKIPTPITENESKSSFQVLRKDEGAEIDFNHRRESPYTKPELAPKREAPKPPTNTSPQRSLPSSKQNNTMRLMRASTKISRSKRSKPLPPQLLSSPVEASSSSPDSVTSSYTPASTHVLIPQPYKGANDAMRRLKTEQDSTSTSPSLKMKQKVNRSNSTVSTSNSIFYSPSPLLKRGNSKRVVSSTSAADIFEENDITFADAPPLSEDDDESDNNDSSSSDDIIWSKKKNGIEDKESKKDEKDDNDSTHSDEIFYDSEMQDTVERKMTFRPSPEVVYQNLEKFFPRANLDKPITEGIASPTSPKSLDSLLSTKSVTSPRTDPSTPSRPIPPDILNNSYELIQDSISNRNKSLNQTKAPKRTKTIRTIAHEASLARKKSVKLKRQNTKMWGTRMVEVTENHMVSINKAKNSKGEYKEFAWMKGEMIGKGSFGAVYLCLNVTTGEMMAVKQVEVPKYSSQNEAILSTVEALRSEVSTLKDLDHLNIVQYLGFENKNSIYSLFLEYVAGGSVGSLIRMYGRFDEPLIKHLTTQVLEGLAYLHSKGILHRDMKADNLLLDQDGICKISDFGISRKSKDIYSNSDMTMRGTVFWMAPEMVDTKQGYSAKVDIWSLGCIVLEMFAGKRPWSNLEVVAAMFKIGKSKSAPPIPEDTLPLITHVGRSFLDACFEIDPEKRPTATKLLSHKFSEVDVTFDFKSTRLAKFIKSNDKLNFSKLRITSQENKTA</sequence>
<feature type="compositionally biased region" description="Basic and acidic residues" evidence="8">
    <location>
        <begin position="1000"/>
        <end position="1022"/>
    </location>
</feature>
<evidence type="ECO:0000256" key="2">
    <source>
        <dbReference type="ARBA" id="ARBA00022527"/>
    </source>
</evidence>
<feature type="compositionally biased region" description="Polar residues" evidence="8">
    <location>
        <begin position="28"/>
        <end position="49"/>
    </location>
</feature>
<feature type="domain" description="Protein kinase" evidence="9">
    <location>
        <begin position="1189"/>
        <end position="1454"/>
    </location>
</feature>
<feature type="compositionally biased region" description="Polar residues" evidence="8">
    <location>
        <begin position="1069"/>
        <end position="1085"/>
    </location>
</feature>